<dbReference type="SUPFAM" id="SSF55729">
    <property type="entry name" value="Acyl-CoA N-acyltransferases (Nat)"/>
    <property type="match status" value="1"/>
</dbReference>
<reference evidence="1" key="1">
    <citation type="submission" date="2016-10" db="EMBL/GenBank/DDBJ databases">
        <title>Sequence of Gallionella enrichment culture.</title>
        <authorList>
            <person name="Poehlein A."/>
            <person name="Muehling M."/>
            <person name="Daniel R."/>
        </authorList>
    </citation>
    <scope>NUCLEOTIDE SEQUENCE</scope>
</reference>
<proteinExistence type="predicted"/>
<dbReference type="Gene3D" id="3.40.630.30">
    <property type="match status" value="1"/>
</dbReference>
<dbReference type="AlphaFoldDB" id="A0A1J5SSH3"/>
<dbReference type="InterPro" id="IPR039968">
    <property type="entry name" value="BcerS-like"/>
</dbReference>
<dbReference type="InterPro" id="IPR016181">
    <property type="entry name" value="Acyl_CoA_acyltransferase"/>
</dbReference>
<dbReference type="PANTHER" id="PTHR41368">
    <property type="entry name" value="PROTEIN YGHO"/>
    <property type="match status" value="1"/>
</dbReference>
<gene>
    <name evidence="1" type="ORF">GALL_108710</name>
</gene>
<protein>
    <recommendedName>
        <fullName evidence="2">N-acetyltransferase domain-containing protein</fullName>
    </recommendedName>
</protein>
<dbReference type="PANTHER" id="PTHR41368:SF1">
    <property type="entry name" value="PROTEIN YGHO"/>
    <property type="match status" value="1"/>
</dbReference>
<sequence>MMLADEIEIRIVADKKALKEYIYLPQKIYASYQNWVPPIYMDEFKFHDPKHNKSILFTDTIRLIAYKNKQAVGRIMGIIHKKYNEQHDEQTARFFQLDCIDDLTVSHALIQYIENWAIEKGMNKLIGPFGYSDKDPEGLQIEGFEYLPIIATPTNPPYLQHLVEAEGFSKKVDCVSYKIEVPEKLSSVHEKIFQRICQNKKLQLIEFSSKKQLKPYIIPVFRLINETYAHLFGFVPMTEDEMQRMAVQYMPVLDPAFVKVVMNENNELIAFVIAMPDMSIGIQKAKGKLFPFGFIHILSAAKKTRQLNLLLGAVKEKYRGLGIDVLMGQAVIQSAIKRKFNVMDSHLVLETNKPMCAVYENINGVIYKRYRVYQKDLK</sequence>
<dbReference type="EMBL" id="MLJW01000040">
    <property type="protein sequence ID" value="OIR06965.1"/>
    <property type="molecule type" value="Genomic_DNA"/>
</dbReference>
<comment type="caution">
    <text evidence="1">The sequence shown here is derived from an EMBL/GenBank/DDBJ whole genome shotgun (WGS) entry which is preliminary data.</text>
</comment>
<evidence type="ECO:0000313" key="1">
    <source>
        <dbReference type="EMBL" id="OIR06965.1"/>
    </source>
</evidence>
<evidence type="ECO:0008006" key="2">
    <source>
        <dbReference type="Google" id="ProtNLM"/>
    </source>
</evidence>
<organism evidence="1">
    <name type="scientific">mine drainage metagenome</name>
    <dbReference type="NCBI Taxonomy" id="410659"/>
    <lineage>
        <taxon>unclassified sequences</taxon>
        <taxon>metagenomes</taxon>
        <taxon>ecological metagenomes</taxon>
    </lineage>
</organism>
<name>A0A1J5SSH3_9ZZZZ</name>
<accession>A0A1J5SSH3</accession>